<organism evidence="1 2">
    <name type="scientific">Ferrimonas marina</name>
    <dbReference type="NCBI Taxonomy" id="299255"/>
    <lineage>
        <taxon>Bacteria</taxon>
        <taxon>Pseudomonadati</taxon>
        <taxon>Pseudomonadota</taxon>
        <taxon>Gammaproteobacteria</taxon>
        <taxon>Alteromonadales</taxon>
        <taxon>Ferrimonadaceae</taxon>
        <taxon>Ferrimonas</taxon>
    </lineage>
</organism>
<dbReference type="AlphaFoldDB" id="A0A1M5QWB0"/>
<dbReference type="EMBL" id="FQXG01000002">
    <property type="protein sequence ID" value="SHH17833.1"/>
    <property type="molecule type" value="Genomic_DNA"/>
</dbReference>
<accession>A0A1M5QWB0</accession>
<evidence type="ECO:0000313" key="2">
    <source>
        <dbReference type="Proteomes" id="UP000184268"/>
    </source>
</evidence>
<dbReference type="OrthoDB" id="5592031at2"/>
<proteinExistence type="predicted"/>
<evidence type="ECO:0000313" key="1">
    <source>
        <dbReference type="EMBL" id="SHH17833.1"/>
    </source>
</evidence>
<name>A0A1M5QWB0_9GAMM</name>
<dbReference type="RefSeq" id="WP_067658103.1">
    <property type="nucleotide sequence ID" value="NZ_FQXG01000002.1"/>
</dbReference>
<keyword evidence="2" id="KW-1185">Reference proteome</keyword>
<dbReference type="STRING" id="299255.SAMN02745129_1367"/>
<sequence>MKRHQLLKELKRVAGQLRTGQTLAANAEIKELMPHIVKQFPKLEVERLEQAKLLFPELSACMERSDYLGLADYFEYELVELFS</sequence>
<gene>
    <name evidence="1" type="ORF">SAMN02745129_1367</name>
</gene>
<dbReference type="Proteomes" id="UP000184268">
    <property type="component" value="Unassembled WGS sequence"/>
</dbReference>
<reference evidence="1 2" key="1">
    <citation type="submission" date="2016-11" db="EMBL/GenBank/DDBJ databases">
        <authorList>
            <person name="Jaros S."/>
            <person name="Januszkiewicz K."/>
            <person name="Wedrychowicz H."/>
        </authorList>
    </citation>
    <scope>NUCLEOTIDE SEQUENCE [LARGE SCALE GENOMIC DNA]</scope>
    <source>
        <strain evidence="1 2">DSM 16917</strain>
    </source>
</reference>
<protein>
    <submittedName>
        <fullName evidence="1">Uncharacterized protein</fullName>
    </submittedName>
</protein>